<keyword evidence="1" id="KW-0472">Membrane</keyword>
<dbReference type="Proteomes" id="UP000813385">
    <property type="component" value="Unassembled WGS sequence"/>
</dbReference>
<name>A0A8K0WYC7_9PEZI</name>
<keyword evidence="1" id="KW-1133">Transmembrane helix</keyword>
<sequence length="161" mass="18628">MAAAGRQKHGPWRSSFRLRRWHSVIVVFIILCWAQVLFLSSGSAPYDDVFLASRSPFSHKRDTKSTGHRRIGRKASFKRAPVAELDGYSIKPIVYVYPQFHSFPENDQFFGENYTDWDLVSKPIINSHGLKTFRPGKEVGFYDLLDVTTRERWTNMISESL</sequence>
<dbReference type="AlphaFoldDB" id="A0A8K0WYC7"/>
<dbReference type="EMBL" id="JAGPXD010000006">
    <property type="protein sequence ID" value="KAH7349307.1"/>
    <property type="molecule type" value="Genomic_DNA"/>
</dbReference>
<keyword evidence="3" id="KW-1185">Reference proteome</keyword>
<dbReference type="InterPro" id="IPR032719">
    <property type="entry name" value="WbsX"/>
</dbReference>
<protein>
    <submittedName>
        <fullName evidence="2">Uncharacterized protein</fullName>
    </submittedName>
</protein>
<evidence type="ECO:0000256" key="1">
    <source>
        <dbReference type="SAM" id="Phobius"/>
    </source>
</evidence>
<proteinExistence type="predicted"/>
<accession>A0A8K0WYC7</accession>
<comment type="caution">
    <text evidence="2">The sequence shown here is derived from an EMBL/GenBank/DDBJ whole genome shotgun (WGS) entry which is preliminary data.</text>
</comment>
<dbReference type="Pfam" id="PF14307">
    <property type="entry name" value="Glyco_tran_WbsX"/>
    <property type="match status" value="1"/>
</dbReference>
<keyword evidence="1" id="KW-0812">Transmembrane</keyword>
<feature type="transmembrane region" description="Helical" evidence="1">
    <location>
        <begin position="21"/>
        <end position="39"/>
    </location>
</feature>
<gene>
    <name evidence="2" type="ORF">B0T11DRAFT_129645</name>
</gene>
<evidence type="ECO:0000313" key="2">
    <source>
        <dbReference type="EMBL" id="KAH7349307.1"/>
    </source>
</evidence>
<dbReference type="OrthoDB" id="3474152at2759"/>
<reference evidence="2" key="1">
    <citation type="journal article" date="2021" name="Nat. Commun.">
        <title>Genetic determinants of endophytism in the Arabidopsis root mycobiome.</title>
        <authorList>
            <person name="Mesny F."/>
            <person name="Miyauchi S."/>
            <person name="Thiergart T."/>
            <person name="Pickel B."/>
            <person name="Atanasova L."/>
            <person name="Karlsson M."/>
            <person name="Huettel B."/>
            <person name="Barry K.W."/>
            <person name="Haridas S."/>
            <person name="Chen C."/>
            <person name="Bauer D."/>
            <person name="Andreopoulos W."/>
            <person name="Pangilinan J."/>
            <person name="LaButti K."/>
            <person name="Riley R."/>
            <person name="Lipzen A."/>
            <person name="Clum A."/>
            <person name="Drula E."/>
            <person name="Henrissat B."/>
            <person name="Kohler A."/>
            <person name="Grigoriev I.V."/>
            <person name="Martin F.M."/>
            <person name="Hacquard S."/>
        </authorList>
    </citation>
    <scope>NUCLEOTIDE SEQUENCE</scope>
    <source>
        <strain evidence="2">MPI-CAGE-AT-0016</strain>
    </source>
</reference>
<evidence type="ECO:0000313" key="3">
    <source>
        <dbReference type="Proteomes" id="UP000813385"/>
    </source>
</evidence>
<organism evidence="2 3">
    <name type="scientific">Plectosphaerella cucumerina</name>
    <dbReference type="NCBI Taxonomy" id="40658"/>
    <lineage>
        <taxon>Eukaryota</taxon>
        <taxon>Fungi</taxon>
        <taxon>Dikarya</taxon>
        <taxon>Ascomycota</taxon>
        <taxon>Pezizomycotina</taxon>
        <taxon>Sordariomycetes</taxon>
        <taxon>Hypocreomycetidae</taxon>
        <taxon>Glomerellales</taxon>
        <taxon>Plectosphaerellaceae</taxon>
        <taxon>Plectosphaerella</taxon>
    </lineage>
</organism>